<name>A0ACC2G0P7_DALPE</name>
<proteinExistence type="predicted"/>
<protein>
    <submittedName>
        <fullName evidence="1">Uncharacterized protein</fullName>
    </submittedName>
</protein>
<comment type="caution">
    <text evidence="1">The sequence shown here is derived from an EMBL/GenBank/DDBJ whole genome shotgun (WGS) entry which is preliminary data.</text>
</comment>
<sequence length="107" mass="11746">MSVLRETGPQYHESGSRGPAMPLNCLAIWRPGWKCVELGGTSSCWKLGPERVTPGVRPGTTDGMTDWHIGWQRLPAQETLSDSYLFPFLRPALTPALCVEDFPGSGM</sequence>
<reference evidence="1" key="1">
    <citation type="submission" date="2021-05" db="EMBL/GenBank/DDBJ databases">
        <authorList>
            <person name="Pan Q."/>
            <person name="Jouanno E."/>
            <person name="Zahm M."/>
            <person name="Klopp C."/>
            <person name="Cabau C."/>
            <person name="Louis A."/>
            <person name="Berthelot C."/>
            <person name="Parey E."/>
            <person name="Roest Crollius H."/>
            <person name="Montfort J."/>
            <person name="Robinson-Rechavi M."/>
            <person name="Bouchez O."/>
            <person name="Lampietro C."/>
            <person name="Lopez Roques C."/>
            <person name="Donnadieu C."/>
            <person name="Postlethwait J."/>
            <person name="Bobe J."/>
            <person name="Dillon D."/>
            <person name="Chandos A."/>
            <person name="von Hippel F."/>
            <person name="Guiguen Y."/>
        </authorList>
    </citation>
    <scope>NUCLEOTIDE SEQUENCE</scope>
    <source>
        <strain evidence="1">YG-Jan2019</strain>
    </source>
</reference>
<accession>A0ACC2G0P7</accession>
<organism evidence="1 2">
    <name type="scientific">Dallia pectoralis</name>
    <name type="common">Alaska blackfish</name>
    <dbReference type="NCBI Taxonomy" id="75939"/>
    <lineage>
        <taxon>Eukaryota</taxon>
        <taxon>Metazoa</taxon>
        <taxon>Chordata</taxon>
        <taxon>Craniata</taxon>
        <taxon>Vertebrata</taxon>
        <taxon>Euteleostomi</taxon>
        <taxon>Actinopterygii</taxon>
        <taxon>Neopterygii</taxon>
        <taxon>Teleostei</taxon>
        <taxon>Protacanthopterygii</taxon>
        <taxon>Esociformes</taxon>
        <taxon>Umbridae</taxon>
        <taxon>Dallia</taxon>
    </lineage>
</organism>
<evidence type="ECO:0000313" key="2">
    <source>
        <dbReference type="Proteomes" id="UP001157502"/>
    </source>
</evidence>
<keyword evidence="2" id="KW-1185">Reference proteome</keyword>
<gene>
    <name evidence="1" type="ORF">DPEC_G00226440</name>
</gene>
<evidence type="ECO:0000313" key="1">
    <source>
        <dbReference type="EMBL" id="KAJ7997196.1"/>
    </source>
</evidence>
<dbReference type="EMBL" id="CM055746">
    <property type="protein sequence ID" value="KAJ7997196.1"/>
    <property type="molecule type" value="Genomic_DNA"/>
</dbReference>
<dbReference type="Proteomes" id="UP001157502">
    <property type="component" value="Chromosome 19"/>
</dbReference>